<accession>A0A0M9DIJ7</accession>
<dbReference type="AlphaFoldDB" id="A0A0M9DIJ7"/>
<dbReference type="PROSITE" id="PS50885">
    <property type="entry name" value="HAMP"/>
    <property type="match status" value="1"/>
</dbReference>
<dbReference type="GO" id="GO:0005886">
    <property type="term" value="C:plasma membrane"/>
    <property type="evidence" value="ECO:0007669"/>
    <property type="project" value="UniProtKB-SubCell"/>
</dbReference>
<sequence length="564" mass="63101">MAIIKLKSVRQKNLFGFLLVLLLMIILSIYTIKSMKNIHQDTNHIMQEQLPLLMLDQSMAFNTAEKIALARGYILTGDISYKNEFEKYAEQASTLEEELLQQTESPKTKELILLGRKWHEMIVENVFPLFEQGKIEQAEAILNGEAQNYARDLMSGFTTMADERQQNVLEQGIHVIEIGNKNIQFNSIFTILIVLTGIIIAIFVTNGIVKPINLVMKRLQKIAEGDLTDPPFNVKFQDEVAELMKASNFVSENNNRLLQQVKGSAQELHQQVGHIVQSVTEVYNGSEQITETMIELASGAEAQANLASEMVTRMDLFSKNICEMNENGQHIFQKSHDILVMTGEGKELMDQSLLQMSIIHQVFDGTVTNVTNLEKQSQEITQLVRVIRDISDQTNLLALNAGIEAARAGDAGKGFAVVAEEVKKLATQVSYSIVEITGIVEKIQQETHMVTEFLQQGYVEVAKGSEQMKMTGHTFENINEAVKMVTINIQDTSERIEMVMRDSENVSKMIEEIAAVTEEAAASVEQTAASAEQSSTSLQVVTNSTDQLAQTADQLEELIQFYKL</sequence>
<comment type="similarity">
    <text evidence="5">Belongs to the methyl-accepting chemotaxis (MCP) protein family.</text>
</comment>
<dbReference type="STRING" id="33935.ADM90_14600"/>
<dbReference type="OrthoDB" id="2168386at2"/>
<evidence type="ECO:0000256" key="2">
    <source>
        <dbReference type="ARBA" id="ARBA00022475"/>
    </source>
</evidence>
<keyword evidence="3 7" id="KW-0472">Membrane</keyword>
<dbReference type="PATRIC" id="fig|33935.3.peg.4942"/>
<dbReference type="Gene3D" id="1.10.287.950">
    <property type="entry name" value="Methyl-accepting chemotaxis protein"/>
    <property type="match status" value="1"/>
</dbReference>
<evidence type="ECO:0000256" key="3">
    <source>
        <dbReference type="ARBA" id="ARBA00023136"/>
    </source>
</evidence>
<evidence type="ECO:0008006" key="12">
    <source>
        <dbReference type="Google" id="ProtNLM"/>
    </source>
</evidence>
<dbReference type="RefSeq" id="WP_053995688.1">
    <property type="nucleotide sequence ID" value="NZ_CP065643.1"/>
</dbReference>
<gene>
    <name evidence="10" type="ORF">ADM90_14600</name>
</gene>
<dbReference type="SUPFAM" id="SSF58104">
    <property type="entry name" value="Methyl-accepting chemotaxis protein (MCP) signaling domain"/>
    <property type="match status" value="1"/>
</dbReference>
<feature type="domain" description="HAMP" evidence="9">
    <location>
        <begin position="206"/>
        <end position="259"/>
    </location>
</feature>
<evidence type="ECO:0000256" key="7">
    <source>
        <dbReference type="SAM" id="Phobius"/>
    </source>
</evidence>
<feature type="domain" description="Methyl-accepting transducer" evidence="8">
    <location>
        <begin position="278"/>
        <end position="528"/>
    </location>
</feature>
<dbReference type="CDD" id="cd06225">
    <property type="entry name" value="HAMP"/>
    <property type="match status" value="1"/>
</dbReference>
<dbReference type="PROSITE" id="PS50111">
    <property type="entry name" value="CHEMOTAXIS_TRANSDUC_2"/>
    <property type="match status" value="1"/>
</dbReference>
<comment type="caution">
    <text evidence="10">The sequence shown here is derived from an EMBL/GenBank/DDBJ whole genome shotgun (WGS) entry which is preliminary data.</text>
</comment>
<dbReference type="Proteomes" id="UP000037977">
    <property type="component" value="Unassembled WGS sequence"/>
</dbReference>
<dbReference type="PANTHER" id="PTHR32089">
    <property type="entry name" value="METHYL-ACCEPTING CHEMOTAXIS PROTEIN MCPB"/>
    <property type="match status" value="1"/>
</dbReference>
<evidence type="ECO:0000313" key="11">
    <source>
        <dbReference type="Proteomes" id="UP000037977"/>
    </source>
</evidence>
<evidence type="ECO:0000256" key="6">
    <source>
        <dbReference type="PROSITE-ProRule" id="PRU00284"/>
    </source>
</evidence>
<dbReference type="EMBL" id="LGCI01000009">
    <property type="protein sequence ID" value="KOY81619.1"/>
    <property type="molecule type" value="Genomic_DNA"/>
</dbReference>
<dbReference type="SMART" id="SM00283">
    <property type="entry name" value="MA"/>
    <property type="match status" value="1"/>
</dbReference>
<evidence type="ECO:0000256" key="4">
    <source>
        <dbReference type="ARBA" id="ARBA00023224"/>
    </source>
</evidence>
<proteinExistence type="inferred from homology"/>
<dbReference type="InterPro" id="IPR003660">
    <property type="entry name" value="HAMP_dom"/>
</dbReference>
<evidence type="ECO:0000256" key="5">
    <source>
        <dbReference type="ARBA" id="ARBA00029447"/>
    </source>
</evidence>
<dbReference type="GO" id="GO:0007165">
    <property type="term" value="P:signal transduction"/>
    <property type="evidence" value="ECO:0007669"/>
    <property type="project" value="UniProtKB-KW"/>
</dbReference>
<dbReference type="Pfam" id="PF00015">
    <property type="entry name" value="MCPsignal"/>
    <property type="match status" value="1"/>
</dbReference>
<evidence type="ECO:0000259" key="8">
    <source>
        <dbReference type="PROSITE" id="PS50111"/>
    </source>
</evidence>
<dbReference type="PANTHER" id="PTHR32089:SF114">
    <property type="entry name" value="METHYL-ACCEPTING CHEMOTAXIS PROTEIN MCPB"/>
    <property type="match status" value="1"/>
</dbReference>
<reference evidence="10 11" key="1">
    <citation type="submission" date="2015-07" db="EMBL/GenBank/DDBJ databases">
        <title>Genome sequencing project for genomic taxonomy and phylogenomics of Bacillus-like bacteria.</title>
        <authorList>
            <person name="Liu B."/>
            <person name="Wang J."/>
            <person name="Zhu Y."/>
            <person name="Liu G."/>
            <person name="Chen Q."/>
            <person name="Chen Z."/>
            <person name="Che J."/>
            <person name="Ge C."/>
            <person name="Shi H."/>
            <person name="Pan Z."/>
            <person name="Liu X."/>
        </authorList>
    </citation>
    <scope>NUCLEOTIDE SEQUENCE [LARGE SCALE GENOMIC DNA]</scope>
    <source>
        <strain evidence="10 11">DSM 54</strain>
    </source>
</reference>
<name>A0A0M9DIJ7_9BACI</name>
<dbReference type="Pfam" id="PF00672">
    <property type="entry name" value="HAMP"/>
    <property type="match status" value="1"/>
</dbReference>
<evidence type="ECO:0000256" key="1">
    <source>
        <dbReference type="ARBA" id="ARBA00004236"/>
    </source>
</evidence>
<feature type="transmembrane region" description="Helical" evidence="7">
    <location>
        <begin position="188"/>
        <end position="209"/>
    </location>
</feature>
<feature type="transmembrane region" description="Helical" evidence="7">
    <location>
        <begin position="12"/>
        <end position="32"/>
    </location>
</feature>
<keyword evidence="4 6" id="KW-0807">Transducer</keyword>
<keyword evidence="2" id="KW-1003">Cell membrane</keyword>
<dbReference type="InterPro" id="IPR004089">
    <property type="entry name" value="MCPsignal_dom"/>
</dbReference>
<evidence type="ECO:0000259" key="9">
    <source>
        <dbReference type="PROSITE" id="PS50885"/>
    </source>
</evidence>
<protein>
    <recommendedName>
        <fullName evidence="12">Chemotaxis protein</fullName>
    </recommendedName>
</protein>
<comment type="subcellular location">
    <subcellularLocation>
        <location evidence="1">Cell membrane</location>
    </subcellularLocation>
</comment>
<keyword evidence="11" id="KW-1185">Reference proteome</keyword>
<organism evidence="10 11">
    <name type="scientific">Lysinibacillus macroides</name>
    <dbReference type="NCBI Taxonomy" id="33935"/>
    <lineage>
        <taxon>Bacteria</taxon>
        <taxon>Bacillati</taxon>
        <taxon>Bacillota</taxon>
        <taxon>Bacilli</taxon>
        <taxon>Bacillales</taxon>
        <taxon>Bacillaceae</taxon>
        <taxon>Lysinibacillus</taxon>
    </lineage>
</organism>
<keyword evidence="7" id="KW-1133">Transmembrane helix</keyword>
<keyword evidence="7" id="KW-0812">Transmembrane</keyword>
<evidence type="ECO:0000313" key="10">
    <source>
        <dbReference type="EMBL" id="KOY81619.1"/>
    </source>
</evidence>